<keyword evidence="1" id="KW-0472">Membrane</keyword>
<evidence type="ECO:0000256" key="1">
    <source>
        <dbReference type="SAM" id="Phobius"/>
    </source>
</evidence>
<dbReference type="GO" id="GO:0003677">
    <property type="term" value="F:DNA binding"/>
    <property type="evidence" value="ECO:0007669"/>
    <property type="project" value="UniProtKB-KW"/>
</dbReference>
<reference evidence="2 3" key="1">
    <citation type="submission" date="2021-05" db="EMBL/GenBank/DDBJ databases">
        <title>Molecular characterization for Shewanella algae harboring chromosomal blaOXA-55-like strains isolated from clinical and environment sample.</title>
        <authorList>
            <person name="Ohama Y."/>
            <person name="Aoki K."/>
            <person name="Harada S."/>
            <person name="Moriya K."/>
            <person name="Ishii Y."/>
            <person name="Tateda K."/>
        </authorList>
    </citation>
    <scope>NUCLEOTIDE SEQUENCE [LARGE SCALE GENOMIC DNA]</scope>
    <source>
        <strain evidence="2 3">LMG 23746</strain>
    </source>
</reference>
<organism evidence="2 3">
    <name type="scientific">Shewanella algidipiscicola</name>
    <dbReference type="NCBI Taxonomy" id="614070"/>
    <lineage>
        <taxon>Bacteria</taxon>
        <taxon>Pseudomonadati</taxon>
        <taxon>Pseudomonadota</taxon>
        <taxon>Gammaproteobacteria</taxon>
        <taxon>Alteromonadales</taxon>
        <taxon>Shewanellaceae</taxon>
        <taxon>Shewanella</taxon>
    </lineage>
</organism>
<feature type="transmembrane region" description="Helical" evidence="1">
    <location>
        <begin position="104"/>
        <end position="124"/>
    </location>
</feature>
<keyword evidence="2" id="KW-0238">DNA-binding</keyword>
<sequence>MGVNMDIRTKRGTLVRWNNEQRVGFIAPDDGSDELRILGANLLPYEHTPQEGQAVVYRQWKDRLRGIKVIKGEIDLGHPIKLTSPFDNPINSIGIDTISWQLKVGLVVCALVLASLLYLLMINYELSADGTQPPAGLFPAGSEHYIGKQILPNANFSCDTRKQCLQMTSCQEAQYFVQHCPGFEKMVGEMPCEKLWCKM</sequence>
<proteinExistence type="predicted"/>
<evidence type="ECO:0000313" key="2">
    <source>
        <dbReference type="EMBL" id="GIU47563.1"/>
    </source>
</evidence>
<keyword evidence="1" id="KW-1133">Transmembrane helix</keyword>
<comment type="caution">
    <text evidence="2">The sequence shown here is derived from an EMBL/GenBank/DDBJ whole genome shotgun (WGS) entry which is preliminary data.</text>
</comment>
<name>A0ABQ4PIW6_9GAMM</name>
<keyword evidence="1" id="KW-0812">Transmembrane</keyword>
<dbReference type="Proteomes" id="UP000761574">
    <property type="component" value="Unassembled WGS sequence"/>
</dbReference>
<evidence type="ECO:0000313" key="3">
    <source>
        <dbReference type="Proteomes" id="UP000761574"/>
    </source>
</evidence>
<accession>A0ABQ4PIW6</accession>
<protein>
    <submittedName>
        <fullName evidence="2">DNA-binding protein</fullName>
    </submittedName>
</protein>
<keyword evidence="3" id="KW-1185">Reference proteome</keyword>
<dbReference type="EMBL" id="BPFB01000023">
    <property type="protein sequence ID" value="GIU47563.1"/>
    <property type="molecule type" value="Genomic_DNA"/>
</dbReference>
<gene>
    <name evidence="2" type="ORF">TUM4630_21870</name>
</gene>